<sequence length="119" mass="13330">MKKILLMLLIVMPFLLTSCSKEETGGFKIVGSEWLLETEQANTFIRFETSTRAVSTMVSKKKAFADVVHAYTYTFDGTNVAFEPEKDGIWAKLNGYISGDNMTVTNLSTKGVTVYKRVK</sequence>
<dbReference type="RefSeq" id="WP_097530848.1">
    <property type="nucleotide sequence ID" value="NZ_CALHNL010000078.1"/>
</dbReference>
<dbReference type="Proteomes" id="UP000219259">
    <property type="component" value="Unassembled WGS sequence"/>
</dbReference>
<dbReference type="PROSITE" id="PS51257">
    <property type="entry name" value="PROKAR_LIPOPROTEIN"/>
    <property type="match status" value="1"/>
</dbReference>
<evidence type="ECO:0000313" key="2">
    <source>
        <dbReference type="Proteomes" id="UP000219259"/>
    </source>
</evidence>
<gene>
    <name evidence="1" type="ORF">CLI86_02120</name>
</gene>
<accession>A0A2A6EAB7</accession>
<protein>
    <submittedName>
        <fullName evidence="1">Uncharacterized protein</fullName>
    </submittedName>
</protein>
<name>A0A2A6EAB7_TANFO</name>
<evidence type="ECO:0000313" key="1">
    <source>
        <dbReference type="EMBL" id="PDP44694.1"/>
    </source>
</evidence>
<reference evidence="1 2" key="1">
    <citation type="submission" date="2017-09" db="EMBL/GenBank/DDBJ databases">
        <title>Phase variable restriction modification systems are present in the genome sequences of periodontal pathogens Prevotella intermedia, Tannerella forsythia and Porphyromonas gingivalis.</title>
        <authorList>
            <person name="Haigh R.D."/>
            <person name="Crawford L."/>
            <person name="Ralph J."/>
            <person name="Wanford J."/>
            <person name="Vartoukian S.R."/>
            <person name="Hijazib K."/>
            <person name="Wade W."/>
            <person name="Oggioni M.R."/>
        </authorList>
    </citation>
    <scope>NUCLEOTIDE SEQUENCE [LARGE SCALE GENOMIC DNA]</scope>
    <source>
        <strain evidence="1 2">WW11663</strain>
    </source>
</reference>
<organism evidence="1 2">
    <name type="scientific">Tannerella forsythia</name>
    <name type="common">Bacteroides forsythus</name>
    <dbReference type="NCBI Taxonomy" id="28112"/>
    <lineage>
        <taxon>Bacteria</taxon>
        <taxon>Pseudomonadati</taxon>
        <taxon>Bacteroidota</taxon>
        <taxon>Bacteroidia</taxon>
        <taxon>Bacteroidales</taxon>
        <taxon>Tannerellaceae</taxon>
        <taxon>Tannerella</taxon>
    </lineage>
</organism>
<dbReference type="EMBL" id="NSLJ01000004">
    <property type="protein sequence ID" value="PDP44694.1"/>
    <property type="molecule type" value="Genomic_DNA"/>
</dbReference>
<dbReference type="AlphaFoldDB" id="A0A2A6EAB7"/>
<comment type="caution">
    <text evidence="1">The sequence shown here is derived from an EMBL/GenBank/DDBJ whole genome shotgun (WGS) entry which is preliminary data.</text>
</comment>
<proteinExistence type="predicted"/>